<organism evidence="4 5">
    <name type="scientific">Methanocorpusculum parvum</name>
    <dbReference type="NCBI Taxonomy" id="2193"/>
    <lineage>
        <taxon>Archaea</taxon>
        <taxon>Methanobacteriati</taxon>
        <taxon>Methanobacteriota</taxon>
        <taxon>Stenosarchaea group</taxon>
        <taxon>Methanomicrobia</taxon>
        <taxon>Methanomicrobiales</taxon>
        <taxon>Methanocorpusculaceae</taxon>
        <taxon>Methanocorpusculum</taxon>
    </lineage>
</organism>
<dbReference type="EMBL" id="LMVO01000023">
    <property type="protein sequence ID" value="PAV09147.1"/>
    <property type="molecule type" value="Genomic_DNA"/>
</dbReference>
<dbReference type="Proteomes" id="UP000243820">
    <property type="component" value="Unassembled WGS sequence"/>
</dbReference>
<dbReference type="PROSITE" id="PS50005">
    <property type="entry name" value="TPR"/>
    <property type="match status" value="7"/>
</dbReference>
<dbReference type="InterPro" id="IPR051685">
    <property type="entry name" value="Ycf3/AcsC/BcsC/TPR_MFPF"/>
</dbReference>
<dbReference type="SMART" id="SM00028">
    <property type="entry name" value="TPR"/>
    <property type="match status" value="18"/>
</dbReference>
<feature type="repeat" description="TPR" evidence="3">
    <location>
        <begin position="282"/>
        <end position="315"/>
    </location>
</feature>
<evidence type="ECO:0000256" key="3">
    <source>
        <dbReference type="PROSITE-ProRule" id="PRU00339"/>
    </source>
</evidence>
<proteinExistence type="predicted"/>
<dbReference type="Pfam" id="PF14559">
    <property type="entry name" value="TPR_19"/>
    <property type="match status" value="3"/>
</dbReference>
<dbReference type="Gene3D" id="1.25.40.10">
    <property type="entry name" value="Tetratricopeptide repeat domain"/>
    <property type="match status" value="6"/>
</dbReference>
<feature type="repeat" description="TPR" evidence="3">
    <location>
        <begin position="897"/>
        <end position="930"/>
    </location>
</feature>
<evidence type="ECO:0008006" key="6">
    <source>
        <dbReference type="Google" id="ProtNLM"/>
    </source>
</evidence>
<keyword evidence="1" id="KW-0677">Repeat</keyword>
<evidence type="ECO:0000256" key="1">
    <source>
        <dbReference type="ARBA" id="ARBA00022737"/>
    </source>
</evidence>
<dbReference type="Pfam" id="PF13432">
    <property type="entry name" value="TPR_16"/>
    <property type="match status" value="4"/>
</dbReference>
<dbReference type="PANTHER" id="PTHR44943:SF8">
    <property type="entry name" value="TPR REPEAT-CONTAINING PROTEIN MJ0263"/>
    <property type="match status" value="1"/>
</dbReference>
<keyword evidence="5" id="KW-1185">Reference proteome</keyword>
<dbReference type="RefSeq" id="WP_095642293.1">
    <property type="nucleotide sequence ID" value="NZ_LMVO01000023.1"/>
</dbReference>
<evidence type="ECO:0000256" key="2">
    <source>
        <dbReference type="ARBA" id="ARBA00022803"/>
    </source>
</evidence>
<evidence type="ECO:0000313" key="4">
    <source>
        <dbReference type="EMBL" id="PAV09147.1"/>
    </source>
</evidence>
<feature type="repeat" description="TPR" evidence="3">
    <location>
        <begin position="795"/>
        <end position="828"/>
    </location>
</feature>
<dbReference type="PROSITE" id="PS50293">
    <property type="entry name" value="TPR_REGION"/>
    <property type="match status" value="1"/>
</dbReference>
<dbReference type="AlphaFoldDB" id="A0AAX0Q775"/>
<dbReference type="InterPro" id="IPR011990">
    <property type="entry name" value="TPR-like_helical_dom_sf"/>
</dbReference>
<dbReference type="PANTHER" id="PTHR44943">
    <property type="entry name" value="CELLULOSE SYNTHASE OPERON PROTEIN C"/>
    <property type="match status" value="1"/>
</dbReference>
<feature type="repeat" description="TPR" evidence="3">
    <location>
        <begin position="48"/>
        <end position="81"/>
    </location>
</feature>
<dbReference type="InterPro" id="IPR019734">
    <property type="entry name" value="TPR_rpt"/>
</dbReference>
<feature type="repeat" description="TPR" evidence="3">
    <location>
        <begin position="557"/>
        <end position="590"/>
    </location>
</feature>
<feature type="repeat" description="TPR" evidence="3">
    <location>
        <begin position="727"/>
        <end position="760"/>
    </location>
</feature>
<protein>
    <recommendedName>
        <fullName evidence="6">Tetratricopeptide repeat protein</fullName>
    </recommendedName>
</protein>
<name>A0AAX0Q775_9EURY</name>
<accession>A0AAX0Q775</accession>
<dbReference type="SUPFAM" id="SSF48452">
    <property type="entry name" value="TPR-like"/>
    <property type="match status" value="4"/>
</dbReference>
<sequence length="1075" mass="117992">MVDIGGLFGKNDKQNPWIARGEQAYDKGQYEDAAQHFTKALELEPASAKLWTRLAASQRFCQKCDAASRSYAKAVELNPDDGQAWKSLALLLGDAGKYEEALSALGHVVLPDSEVYLKERKYEWLRQSGRYRDAAAVCSQLIAVFPGNIQYRAGYADLLMRSGMFAEARSVYDDLASSLGKPEMFSNAAFCCEMTGDVEGALKRYANLAENDTVGWYRRARLEESLGNFKNASAAYGMIQHYTTGDDVTITVRRALSFYWDGNGKEAAIQLEKVLAKGYANAELWHLLGTISFLNGEFRRAVEAFVEYIHLNQTNNAVWYMKGCAEYLSGKYKEALESFGKMGKLGSAGPSPAKMKWFEDSELDLFDSGPSQKEQIKVEVGVVNEGLLSMQGYALAALGRYGEADKAAGVVLSHAPARLDMELLHSRCLAGLGRYQYAGDAAARVLAKSPENIAALEQHAASMMLAGKYREAAGSWKKLLEASPENTLAYIGLLKACSGTGRYEEAQEIAKLLLSEEYLPRDITVTLLAGEAAASAGNYEEAVTHYQNAAALSSNTPAAFIGLGSGYEMLGEYEKAVEAFSSADEILPDQPGILLALGRARAAAGQSQAAAETYIRIMTDHPDIAGAASHVTTLCADLGLNEQAADAALAALSKGEGRLGLLTLGGDLCRSIDRLDQAQECYTAALKEEPDNIHNLYSIGHVHLLKGEFKLCTEYMDQCLEHEPEHSQALFDKGAAYVNLGRLEDAAKVLRHLTEIDETNTKALLQLAEILEQLHNYDEVLEVYARYLNAGVPNADVVRKLASIYLMRGEYEEALSGYELLIESNPDDIITHRLRAEAFRFLGRDEEAAEACAKMLALRPNDQNIRSMYAASLANIGKTEEALKQYAELTLKDPENTAALFGYAEMLSRMGKYPEAIRYFDKLIGKYPRNSLLHLEKALASIKIGEPKDITSDMTTAAQTDPKNPYVLSGLGFMQMVTGHPTEALAAFDKAEAAGCKDPDLNFCRGIIYLQQSRFDMAEKAADHILKTDQDHLPAMHLKARSLESVGRLKEAVGYYDRIVELSETREDPETSGEE</sequence>
<dbReference type="Pfam" id="PF13176">
    <property type="entry name" value="TPR_7"/>
    <property type="match status" value="1"/>
</dbReference>
<comment type="caution">
    <text evidence="4">The sequence shown here is derived from an EMBL/GenBank/DDBJ whole genome shotgun (WGS) entry which is preliminary data.</text>
</comment>
<feature type="repeat" description="TPR" evidence="3">
    <location>
        <begin position="14"/>
        <end position="47"/>
    </location>
</feature>
<evidence type="ECO:0000313" key="5">
    <source>
        <dbReference type="Proteomes" id="UP000243820"/>
    </source>
</evidence>
<keyword evidence="2 3" id="KW-0802">TPR repeat</keyword>
<gene>
    <name evidence="4" type="ORF">ASJ83_01925</name>
</gene>
<reference evidence="4 5" key="1">
    <citation type="journal article" date="2017" name="BMC Genomics">
        <title>Genomic analysis of methanogenic archaea reveals a shift towards energy conservation.</title>
        <authorList>
            <person name="Gilmore S.P."/>
            <person name="Henske J.K."/>
            <person name="Sexton J.A."/>
            <person name="Solomon K.V."/>
            <person name="Seppala S."/>
            <person name="Yoo J.I."/>
            <person name="Huyett L.M."/>
            <person name="Pressman A."/>
            <person name="Cogan J.Z."/>
            <person name="Kivenson V."/>
            <person name="Peng X."/>
            <person name="Tan Y."/>
            <person name="Valentine D.L."/>
            <person name="O'Malley M.A."/>
        </authorList>
    </citation>
    <scope>NUCLEOTIDE SEQUENCE [LARGE SCALE GENOMIC DNA]</scope>
    <source>
        <strain evidence="4 5">XII</strain>
    </source>
</reference>